<evidence type="ECO:0000256" key="2">
    <source>
        <dbReference type="SAM" id="Phobius"/>
    </source>
</evidence>
<protein>
    <recommendedName>
        <fullName evidence="5">Histone acetyltransferase Gcn5</fullName>
    </recommendedName>
</protein>
<feature type="compositionally biased region" description="Polar residues" evidence="1">
    <location>
        <begin position="90"/>
        <end position="101"/>
    </location>
</feature>
<evidence type="ECO:0008006" key="5">
    <source>
        <dbReference type="Google" id="ProtNLM"/>
    </source>
</evidence>
<feature type="region of interest" description="Disordered" evidence="1">
    <location>
        <begin position="56"/>
        <end position="143"/>
    </location>
</feature>
<reference evidence="3 4" key="1">
    <citation type="journal article" date="2017" name="Infect. Immun.">
        <title>Characterization of the Pathogenicity of Streptococcus intermedius TYG1620 Isolated from a Human Brain Abscess Based on the Complete Genome Sequence with Transcriptome Analysis and Transposon Mutagenesis in a Murine Subcutaneous Abscess Model.</title>
        <authorList>
            <person name="Hasegawa N."/>
            <person name="Sekizuka T."/>
            <person name="Sugi Y."/>
            <person name="Kawakami N."/>
            <person name="Ogasawara Y."/>
            <person name="Kato K."/>
            <person name="Yamashita A."/>
            <person name="Takeuchi F."/>
            <person name="Kuroda M."/>
        </authorList>
    </citation>
    <scope>NUCLEOTIDE SEQUENCE [LARGE SCALE GENOMIC DNA]</scope>
    <source>
        <strain evidence="3 4">TYG1620</strain>
    </source>
</reference>
<evidence type="ECO:0000256" key="1">
    <source>
        <dbReference type="SAM" id="MobiDB-lite"/>
    </source>
</evidence>
<evidence type="ECO:0000313" key="4">
    <source>
        <dbReference type="Proteomes" id="UP000217792"/>
    </source>
</evidence>
<feature type="region of interest" description="Disordered" evidence="1">
    <location>
        <begin position="1"/>
        <end position="23"/>
    </location>
</feature>
<feature type="compositionally biased region" description="Polar residues" evidence="1">
    <location>
        <begin position="132"/>
        <end position="143"/>
    </location>
</feature>
<dbReference type="EMBL" id="AP014880">
    <property type="protein sequence ID" value="BAW16823.1"/>
    <property type="molecule type" value="Genomic_DNA"/>
</dbReference>
<dbReference type="Pfam" id="PF20193">
    <property type="entry name" value="DUF6556"/>
    <property type="match status" value="1"/>
</dbReference>
<evidence type="ECO:0000313" key="3">
    <source>
        <dbReference type="EMBL" id="BAW16823.1"/>
    </source>
</evidence>
<feature type="compositionally biased region" description="Basic and acidic residues" evidence="1">
    <location>
        <begin position="77"/>
        <end position="89"/>
    </location>
</feature>
<organism evidence="3 4">
    <name type="scientific">Streptococcus intermedius</name>
    <dbReference type="NCBI Taxonomy" id="1338"/>
    <lineage>
        <taxon>Bacteria</taxon>
        <taxon>Bacillati</taxon>
        <taxon>Bacillota</taxon>
        <taxon>Bacilli</taxon>
        <taxon>Lactobacillales</taxon>
        <taxon>Streptococcaceae</taxon>
        <taxon>Streptococcus</taxon>
        <taxon>Streptococcus anginosus group</taxon>
    </lineage>
</organism>
<keyword evidence="2" id="KW-1133">Transmembrane helix</keyword>
<name>A0AAD1C7Y7_STRIT</name>
<dbReference type="AlphaFoldDB" id="A0AAD1C7Y7"/>
<feature type="compositionally biased region" description="Low complexity" evidence="1">
    <location>
        <begin position="102"/>
        <end position="131"/>
    </location>
</feature>
<dbReference type="InterPro" id="IPR046686">
    <property type="entry name" value="DUF6556"/>
</dbReference>
<gene>
    <name evidence="3" type="ORF">SITYG_08400</name>
</gene>
<keyword evidence="2" id="KW-0812">Transmembrane</keyword>
<feature type="compositionally biased region" description="Low complexity" evidence="1">
    <location>
        <begin position="56"/>
        <end position="76"/>
    </location>
</feature>
<sequence>MENYSRKNKISPTKEEKTPTRHHIKKGLSAFQKALATIGSILGIITATITIMTFMNNNKSGNKPKSSQTTQTTIIKEIQKETTVEKSKANDTNTTSQGQTETSSASSDTKQSSNTSSNTSSSQTSTSNNSNGKDTTTSSSSSN</sequence>
<dbReference type="Proteomes" id="UP000217792">
    <property type="component" value="Chromosome"/>
</dbReference>
<accession>A0AAD1C7Y7</accession>
<proteinExistence type="predicted"/>
<dbReference type="RefSeq" id="WP_021002806.1">
    <property type="nucleotide sequence ID" value="NZ_AP014880.1"/>
</dbReference>
<keyword evidence="2" id="KW-0472">Membrane</keyword>
<feature type="transmembrane region" description="Helical" evidence="2">
    <location>
        <begin position="34"/>
        <end position="55"/>
    </location>
</feature>